<keyword evidence="2" id="KW-0175">Coiled coil</keyword>
<dbReference type="GO" id="GO:0003723">
    <property type="term" value="F:RNA binding"/>
    <property type="evidence" value="ECO:0007669"/>
    <property type="project" value="UniProtKB-KW"/>
</dbReference>
<name>A0A3T0TUT0_9BACT</name>
<accession>A0A3T0TUT0</accession>
<dbReference type="NCBIfam" id="NF010192">
    <property type="entry name" value="PRK13671.1"/>
    <property type="match status" value="1"/>
</dbReference>
<dbReference type="InterPro" id="IPR014729">
    <property type="entry name" value="Rossmann-like_a/b/a_fold"/>
</dbReference>
<proteinExistence type="predicted"/>
<dbReference type="AlphaFoldDB" id="A0A3T0TUT0"/>
<dbReference type="InterPro" id="IPR008513">
    <property type="entry name" value="tRNA(Met)_cyd_acetate_ligase"/>
</dbReference>
<keyword evidence="1" id="KW-0694">RNA-binding</keyword>
<dbReference type="InterPro" id="IPR004821">
    <property type="entry name" value="Cyt_trans-like"/>
</dbReference>
<dbReference type="Proteomes" id="UP000256585">
    <property type="component" value="Chromosome"/>
</dbReference>
<dbReference type="KEGG" id="mphc:DMC14_003070"/>
<reference evidence="3" key="1">
    <citation type="submission" date="2019-03" db="EMBL/GenBank/DDBJ databases">
        <title>Draft Sequence and Annotation of the Mycoplasma phocicerebrale Strain 1049T Genome.</title>
        <authorList>
            <person name="Frasca S.Jr."/>
            <person name="Kutish G.F."/>
            <person name="Castellanos Gell J."/>
            <person name="Michaels D.L."/>
            <person name="Brown D.R."/>
        </authorList>
    </citation>
    <scope>NUCLEOTIDE SEQUENCE</scope>
    <source>
        <strain evidence="3">1049</strain>
    </source>
</reference>
<dbReference type="Gene3D" id="3.40.50.620">
    <property type="entry name" value="HUPs"/>
    <property type="match status" value="1"/>
</dbReference>
<sequence length="298" mass="34558">MKIGLIAEFNPFHNGHIYLIKKIKEIYPKSKLIVALSSNYTQRGEIACQTFSQRKKIAKQYGVDKVLKLSFETSTQAAHIFAKGSIDVLNKYGINVLVFGASDTENINKYINAAKALKENYDFYNKKAKEIMKTGRSFIFSCYEALKHIIKEEEIPQDVLGFEYTKYIVNNNLNIKLNCIKRTVSHSSDEIESIYASGTQLRKMIKERKDISKYSPIKLKKVKRIENTYKKFQKIVTKKTTKDLSNIQLVSEGMENLFKKNISAKNYDEFISACTSKRYTNSRIKRVYLYVLKQKKKK</sequence>
<dbReference type="GO" id="GO:0016740">
    <property type="term" value="F:transferase activity"/>
    <property type="evidence" value="ECO:0007669"/>
    <property type="project" value="UniProtKB-KW"/>
</dbReference>
<evidence type="ECO:0000256" key="1">
    <source>
        <dbReference type="ARBA" id="ARBA00022884"/>
    </source>
</evidence>
<keyword evidence="4" id="KW-1185">Reference proteome</keyword>
<feature type="coiled-coil region" evidence="2">
    <location>
        <begin position="107"/>
        <end position="134"/>
    </location>
</feature>
<dbReference type="Pfam" id="PF05636">
    <property type="entry name" value="HIGH_NTase1"/>
    <property type="match status" value="1"/>
</dbReference>
<evidence type="ECO:0000313" key="4">
    <source>
        <dbReference type="Proteomes" id="UP000256585"/>
    </source>
</evidence>
<protein>
    <submittedName>
        <fullName evidence="3">Nucleotidyltransferase</fullName>
    </submittedName>
</protein>
<dbReference type="NCBIfam" id="TIGR00125">
    <property type="entry name" value="cyt_tran_rel"/>
    <property type="match status" value="1"/>
</dbReference>
<dbReference type="PANTHER" id="PTHR37825">
    <property type="entry name" value="TRNA(MET) CYTIDINE ACETATE LIGASE"/>
    <property type="match status" value="1"/>
</dbReference>
<evidence type="ECO:0000313" key="3">
    <source>
        <dbReference type="EMBL" id="AZZ65808.1"/>
    </source>
</evidence>
<dbReference type="SUPFAM" id="SSF52374">
    <property type="entry name" value="Nucleotidylyl transferase"/>
    <property type="match status" value="1"/>
</dbReference>
<evidence type="ECO:0000256" key="2">
    <source>
        <dbReference type="SAM" id="Coils"/>
    </source>
</evidence>
<organism evidence="3 4">
    <name type="scientific">Metamycoplasma phocicerebrale</name>
    <dbReference type="NCBI Taxonomy" id="142649"/>
    <lineage>
        <taxon>Bacteria</taxon>
        <taxon>Bacillati</taxon>
        <taxon>Mycoplasmatota</taxon>
        <taxon>Mycoplasmoidales</taxon>
        <taxon>Metamycoplasmataceae</taxon>
        <taxon>Metamycoplasma</taxon>
    </lineage>
</organism>
<dbReference type="PANTHER" id="PTHR37825:SF1">
    <property type="entry name" value="TRNA(MET) CYTIDINE ACETATE LIGASE"/>
    <property type="match status" value="1"/>
</dbReference>
<dbReference type="OrthoDB" id="9769796at2"/>
<gene>
    <name evidence="3" type="ORF">DMC14_003070</name>
</gene>
<dbReference type="EMBL" id="CP033058">
    <property type="protein sequence ID" value="AZZ65808.1"/>
    <property type="molecule type" value="Genomic_DNA"/>
</dbReference>